<name>A0A2N9EYB7_FAGSY</name>
<proteinExistence type="predicted"/>
<dbReference type="EMBL" id="OIVN01000401">
    <property type="protein sequence ID" value="SPC79599.1"/>
    <property type="molecule type" value="Genomic_DNA"/>
</dbReference>
<sequence>MQGATPARVRSARCQVTEMQRWWQAGSDADMRCTGAFSSFQPGVSLQAKPSLAFGNPDPVQQGLAQPSTVQCLCSGESENLWTRCRDGGRLVQQCGHAVRRCLFKPPAKCEPPSEAKPSLRQVLVQSSKVLRNLQQFNASGP</sequence>
<dbReference type="AlphaFoldDB" id="A0A2N9EYB7"/>
<protein>
    <submittedName>
        <fullName evidence="1">Uncharacterized protein</fullName>
    </submittedName>
</protein>
<gene>
    <name evidence="1" type="ORF">FSB_LOCUS7481</name>
</gene>
<evidence type="ECO:0000313" key="1">
    <source>
        <dbReference type="EMBL" id="SPC79599.1"/>
    </source>
</evidence>
<reference evidence="1" key="1">
    <citation type="submission" date="2018-02" db="EMBL/GenBank/DDBJ databases">
        <authorList>
            <person name="Cohen D.B."/>
            <person name="Kent A.D."/>
        </authorList>
    </citation>
    <scope>NUCLEOTIDE SEQUENCE</scope>
</reference>
<accession>A0A2N9EYB7</accession>
<organism evidence="1">
    <name type="scientific">Fagus sylvatica</name>
    <name type="common">Beechnut</name>
    <dbReference type="NCBI Taxonomy" id="28930"/>
    <lineage>
        <taxon>Eukaryota</taxon>
        <taxon>Viridiplantae</taxon>
        <taxon>Streptophyta</taxon>
        <taxon>Embryophyta</taxon>
        <taxon>Tracheophyta</taxon>
        <taxon>Spermatophyta</taxon>
        <taxon>Magnoliopsida</taxon>
        <taxon>eudicotyledons</taxon>
        <taxon>Gunneridae</taxon>
        <taxon>Pentapetalae</taxon>
        <taxon>rosids</taxon>
        <taxon>fabids</taxon>
        <taxon>Fagales</taxon>
        <taxon>Fagaceae</taxon>
        <taxon>Fagus</taxon>
    </lineage>
</organism>